<accession>A0A0H4WQW8</accession>
<keyword evidence="1" id="KW-0472">Membrane</keyword>
<dbReference type="AlphaFoldDB" id="A0A0H4WQW8"/>
<dbReference type="PATRIC" id="fig|1297742.4.peg.2835"/>
<dbReference type="OrthoDB" id="5518744at2"/>
<proteinExistence type="predicted"/>
<dbReference type="KEGG" id="mym:A176_002808"/>
<feature type="transmembrane region" description="Helical" evidence="1">
    <location>
        <begin position="46"/>
        <end position="69"/>
    </location>
</feature>
<feature type="transmembrane region" description="Helical" evidence="1">
    <location>
        <begin position="75"/>
        <end position="97"/>
    </location>
</feature>
<sequence>MKPSIDLDRLLTEAPAPNADAMARVLAAARGELALKRPVRRWRTQAAWLVAASAGLGLLAAVVMFAMGAVSGPLLLARAPLLTLLVGTSAVCAWGALTPGGTGLRRLGVGLAVVSAAAVVLARGTPHAAPTLPGWVCTVSHLAIGAVPLVVALFALRGTVFQPLRAAVAGLSVGSTGALLGELACEQDGRHVIAHHLLAWAVITVVLVVISKSLKPRSYAP</sequence>
<name>A0A0H4WQW8_9BACT</name>
<evidence type="ECO:0000256" key="1">
    <source>
        <dbReference type="SAM" id="Phobius"/>
    </source>
</evidence>
<dbReference type="RefSeq" id="WP_002636545.1">
    <property type="nucleotide sequence ID" value="NZ_CP012109.1"/>
</dbReference>
<organism evidence="2 3">
    <name type="scientific">Pseudomyxococcus hansupus</name>
    <dbReference type="NCBI Taxonomy" id="1297742"/>
    <lineage>
        <taxon>Bacteria</taxon>
        <taxon>Pseudomonadati</taxon>
        <taxon>Myxococcota</taxon>
        <taxon>Myxococcia</taxon>
        <taxon>Myxococcales</taxon>
        <taxon>Cystobacterineae</taxon>
        <taxon>Myxococcaceae</taxon>
        <taxon>Pseudomyxococcus</taxon>
    </lineage>
</organism>
<protein>
    <submittedName>
        <fullName evidence="2">Carotenogenesis protein CarR</fullName>
    </submittedName>
</protein>
<feature type="transmembrane region" description="Helical" evidence="1">
    <location>
        <begin position="163"/>
        <end position="181"/>
    </location>
</feature>
<evidence type="ECO:0000313" key="3">
    <source>
        <dbReference type="Proteomes" id="UP000009026"/>
    </source>
</evidence>
<keyword evidence="3" id="KW-1185">Reference proteome</keyword>
<feature type="transmembrane region" description="Helical" evidence="1">
    <location>
        <begin position="109"/>
        <end position="126"/>
    </location>
</feature>
<dbReference type="STRING" id="1297742.A176_002808"/>
<feature type="transmembrane region" description="Helical" evidence="1">
    <location>
        <begin position="132"/>
        <end position="156"/>
    </location>
</feature>
<dbReference type="Proteomes" id="UP000009026">
    <property type="component" value="Chromosome"/>
</dbReference>
<keyword evidence="1" id="KW-1133">Transmembrane helix</keyword>
<reference evidence="2 3" key="1">
    <citation type="journal article" date="2016" name="PLoS ONE">
        <title>Complete Genome Sequence and Comparative Genomics of a Novel Myxobacterium Myxococcus hansupus.</title>
        <authorList>
            <person name="Sharma G."/>
            <person name="Narwani T."/>
            <person name="Subramanian S."/>
        </authorList>
    </citation>
    <scope>NUCLEOTIDE SEQUENCE [LARGE SCALE GENOMIC DNA]</scope>
    <source>
        <strain evidence="3">mixupus</strain>
    </source>
</reference>
<gene>
    <name evidence="2" type="ORF">A176_002808</name>
</gene>
<evidence type="ECO:0000313" key="2">
    <source>
        <dbReference type="EMBL" id="AKQ65896.1"/>
    </source>
</evidence>
<feature type="transmembrane region" description="Helical" evidence="1">
    <location>
        <begin position="193"/>
        <end position="210"/>
    </location>
</feature>
<keyword evidence="1" id="KW-0812">Transmembrane</keyword>
<dbReference type="EMBL" id="CP012109">
    <property type="protein sequence ID" value="AKQ65896.1"/>
    <property type="molecule type" value="Genomic_DNA"/>
</dbReference>